<keyword evidence="1" id="KW-0472">Membrane</keyword>
<reference evidence="2" key="1">
    <citation type="submission" date="2013-05" db="EMBL/GenBank/DDBJ databases">
        <authorList>
            <person name="Yim A.K.Y."/>
            <person name="Chan T.F."/>
            <person name="Ji K.M."/>
            <person name="Liu X.Y."/>
            <person name="Zhou J.W."/>
            <person name="Li R.Q."/>
            <person name="Yang K.Y."/>
            <person name="Li J."/>
            <person name="Li M."/>
            <person name="Law P.T.W."/>
            <person name="Wu Y.L."/>
            <person name="Cai Z.L."/>
            <person name="Qin H."/>
            <person name="Bao Y."/>
            <person name="Leung R.K.K."/>
            <person name="Ng P.K.S."/>
            <person name="Zou J."/>
            <person name="Zhong X.J."/>
            <person name="Ran P.X."/>
            <person name="Zhong N.S."/>
            <person name="Liu Z.G."/>
            <person name="Tsui S.K.W."/>
        </authorList>
    </citation>
    <scope>NUCLEOTIDE SEQUENCE</scope>
    <source>
        <strain evidence="2">Derf</strain>
        <tissue evidence="2">Whole organism</tissue>
    </source>
</reference>
<proteinExistence type="predicted"/>
<sequence>MHHKHIKIFCCINVISIIFSPVLIKSQLNSPVFPLIWRRSKHRVATDYVNAQINIHLKPPCEVIKSSLLNPNNITSGFNYKFEKDTCEKLYNKLVKETMYKKCAPFQSSSKSRRDIVSFVSGVVFTSIIVIAAVMFGSYIKSQNGISDQSLTEIEIKKLDQQIHEKVVHELINIQHQIDQIKHVSENRFLTSILSARFLQAEQIINEAFVVDSPMPLSFQQLFPNISICEHCPFDLWHFEKCYFRSMESPLESRLQLNVNTVKIDPKYDIIRADPFHIMAPDQTNKENWCFTKYSGPKYAVINRESKCIRDITFDPINDYQSPIIFHSIDCKENINYVKATWKPYRCMKKNLITPEEIVQIKNDDSFVYFYCYMQNLTVHGSTFPCKNQVYRIKRGKNLTINGQTVTFPTFRINSWQNLHDELNEILVIKMFNSFNSTMNLHDLTTLVEREKHLVEQLANNFFHSTLFHIIIITIVIITVLLFILCCIQYITHKNYRRAAMEHYQLAVRR</sequence>
<dbReference type="AlphaFoldDB" id="A0A922I2A8"/>
<dbReference type="EMBL" id="ASGP02000002">
    <property type="protein sequence ID" value="KAH9520696.1"/>
    <property type="molecule type" value="Genomic_DNA"/>
</dbReference>
<keyword evidence="1" id="KW-0812">Transmembrane</keyword>
<evidence type="ECO:0000313" key="2">
    <source>
        <dbReference type="EMBL" id="KAH9520696.1"/>
    </source>
</evidence>
<keyword evidence="1" id="KW-1133">Transmembrane helix</keyword>
<feature type="transmembrane region" description="Helical" evidence="1">
    <location>
        <begin position="116"/>
        <end position="140"/>
    </location>
</feature>
<feature type="transmembrane region" description="Helical" evidence="1">
    <location>
        <begin position="467"/>
        <end position="491"/>
    </location>
</feature>
<accession>A0A922I2A8</accession>
<dbReference type="Proteomes" id="UP000790347">
    <property type="component" value="Unassembled WGS sequence"/>
</dbReference>
<protein>
    <submittedName>
        <fullName evidence="2">Uncharacterized protein</fullName>
    </submittedName>
</protein>
<name>A0A922I2A8_DERFA</name>
<organism evidence="2 3">
    <name type="scientific">Dermatophagoides farinae</name>
    <name type="common">American house dust mite</name>
    <dbReference type="NCBI Taxonomy" id="6954"/>
    <lineage>
        <taxon>Eukaryota</taxon>
        <taxon>Metazoa</taxon>
        <taxon>Ecdysozoa</taxon>
        <taxon>Arthropoda</taxon>
        <taxon>Chelicerata</taxon>
        <taxon>Arachnida</taxon>
        <taxon>Acari</taxon>
        <taxon>Acariformes</taxon>
        <taxon>Sarcoptiformes</taxon>
        <taxon>Astigmata</taxon>
        <taxon>Psoroptidia</taxon>
        <taxon>Analgoidea</taxon>
        <taxon>Pyroglyphidae</taxon>
        <taxon>Dermatophagoidinae</taxon>
        <taxon>Dermatophagoides</taxon>
    </lineage>
</organism>
<gene>
    <name evidence="2" type="ORF">DERF_004389</name>
</gene>
<evidence type="ECO:0000313" key="3">
    <source>
        <dbReference type="Proteomes" id="UP000790347"/>
    </source>
</evidence>
<comment type="caution">
    <text evidence="2">The sequence shown here is derived from an EMBL/GenBank/DDBJ whole genome shotgun (WGS) entry which is preliminary data.</text>
</comment>
<evidence type="ECO:0000256" key="1">
    <source>
        <dbReference type="SAM" id="Phobius"/>
    </source>
</evidence>
<keyword evidence="3" id="KW-1185">Reference proteome</keyword>
<reference evidence="2" key="2">
    <citation type="journal article" date="2022" name="Res Sq">
        <title>Comparative Genomics Reveals Insights into the Divergent Evolution of Astigmatic Mites and Household Pest Adaptations.</title>
        <authorList>
            <person name="Xiong Q."/>
            <person name="Wan A.T.-Y."/>
            <person name="Liu X.-Y."/>
            <person name="Fung C.S.-H."/>
            <person name="Xiao X."/>
            <person name="Malainual N."/>
            <person name="Hou J."/>
            <person name="Wang L."/>
            <person name="Wang M."/>
            <person name="Yang K."/>
            <person name="Cui Y."/>
            <person name="Leung E."/>
            <person name="Nong W."/>
            <person name="Shin S.-K."/>
            <person name="Au S."/>
            <person name="Jeong K.Y."/>
            <person name="Chew F.T."/>
            <person name="Hui J."/>
            <person name="Leung T.F."/>
            <person name="Tungtrongchitr A."/>
            <person name="Zhong N."/>
            <person name="Liu Z."/>
            <person name="Tsui S."/>
        </authorList>
    </citation>
    <scope>NUCLEOTIDE SEQUENCE</scope>
    <source>
        <strain evidence="2">Derf</strain>
        <tissue evidence="2">Whole organism</tissue>
    </source>
</reference>